<dbReference type="InterPro" id="IPR005379">
    <property type="entry name" value="FDM1-5/IDN2_XH"/>
</dbReference>
<keyword evidence="3" id="KW-1185">Reference proteome</keyword>
<sequence length="68" mass="7844">MSLGKKLFQEVTTALMEMNEYNPSGMYVIPDKDDRRATLKEGVLNLMNQWSLVKNQWSKVYEISSSQA</sequence>
<reference evidence="2 3" key="1">
    <citation type="journal article" date="2023" name="bioRxiv">
        <title>Genome report: Whole genome sequence and annotation of Penstemon davidsonii.</title>
        <authorList>
            <person name="Ostevik K.L."/>
            <person name="Alabady M."/>
            <person name="Zhang M."/>
            <person name="Rausher M.D."/>
        </authorList>
    </citation>
    <scope>NUCLEOTIDE SEQUENCE [LARGE SCALE GENOMIC DNA]</scope>
    <source>
        <strain evidence="2">DNT005</strain>
        <tissue evidence="2">Whole leaf</tissue>
    </source>
</reference>
<gene>
    <name evidence="2" type="ORF">RD792_002134</name>
</gene>
<dbReference type="PANTHER" id="PTHR21596:SF23">
    <property type="entry name" value="FACTOR OF DNA METHYLATION 4"/>
    <property type="match status" value="1"/>
</dbReference>
<name>A0ABR0DQY0_9LAMI</name>
<organism evidence="2 3">
    <name type="scientific">Penstemon davidsonii</name>
    <dbReference type="NCBI Taxonomy" id="160366"/>
    <lineage>
        <taxon>Eukaryota</taxon>
        <taxon>Viridiplantae</taxon>
        <taxon>Streptophyta</taxon>
        <taxon>Embryophyta</taxon>
        <taxon>Tracheophyta</taxon>
        <taxon>Spermatophyta</taxon>
        <taxon>Magnoliopsida</taxon>
        <taxon>eudicotyledons</taxon>
        <taxon>Gunneridae</taxon>
        <taxon>Pentapetalae</taxon>
        <taxon>asterids</taxon>
        <taxon>lamiids</taxon>
        <taxon>Lamiales</taxon>
        <taxon>Plantaginaceae</taxon>
        <taxon>Cheloneae</taxon>
        <taxon>Penstemon</taxon>
    </lineage>
</organism>
<feature type="domain" description="Factor of DNA methylation 1-5/IDN2" evidence="1">
    <location>
        <begin position="3"/>
        <end position="55"/>
    </location>
</feature>
<evidence type="ECO:0000313" key="3">
    <source>
        <dbReference type="Proteomes" id="UP001291926"/>
    </source>
</evidence>
<evidence type="ECO:0000259" key="1">
    <source>
        <dbReference type="Pfam" id="PF03469"/>
    </source>
</evidence>
<proteinExistence type="predicted"/>
<comment type="caution">
    <text evidence="2">The sequence shown here is derived from an EMBL/GenBank/DDBJ whole genome shotgun (WGS) entry which is preliminary data.</text>
</comment>
<dbReference type="InterPro" id="IPR045177">
    <property type="entry name" value="FDM1-5/IDN2"/>
</dbReference>
<dbReference type="Proteomes" id="UP001291926">
    <property type="component" value="Unassembled WGS sequence"/>
</dbReference>
<protein>
    <recommendedName>
        <fullName evidence="1">Factor of DNA methylation 1-5/IDN2 domain-containing protein</fullName>
    </recommendedName>
</protein>
<dbReference type="Pfam" id="PF03469">
    <property type="entry name" value="XH"/>
    <property type="match status" value="1"/>
</dbReference>
<evidence type="ECO:0000313" key="2">
    <source>
        <dbReference type="EMBL" id="KAK4491391.1"/>
    </source>
</evidence>
<dbReference type="EMBL" id="JAYDYQ010001087">
    <property type="protein sequence ID" value="KAK4491391.1"/>
    <property type="molecule type" value="Genomic_DNA"/>
</dbReference>
<dbReference type="PANTHER" id="PTHR21596">
    <property type="entry name" value="RIBONUCLEASE P SUBUNIT P38"/>
    <property type="match status" value="1"/>
</dbReference>
<accession>A0ABR0DQY0</accession>